<proteinExistence type="predicted"/>
<feature type="region of interest" description="Disordered" evidence="1">
    <location>
        <begin position="62"/>
        <end position="83"/>
    </location>
</feature>
<dbReference type="Proteomes" id="UP000623687">
    <property type="component" value="Unassembled WGS sequence"/>
</dbReference>
<comment type="caution">
    <text evidence="2">The sequence shown here is derived from an EMBL/GenBank/DDBJ whole genome shotgun (WGS) entry which is preliminary data.</text>
</comment>
<name>A0A8H6ZNA8_PLEOS</name>
<evidence type="ECO:0000256" key="1">
    <source>
        <dbReference type="SAM" id="MobiDB-lite"/>
    </source>
</evidence>
<dbReference type="RefSeq" id="XP_036629159.1">
    <property type="nucleotide sequence ID" value="XM_036779770.1"/>
</dbReference>
<sequence length="210" mass="22810">MSIEIMEKFTEQRSGYITATKSVASTDYDSDKSKDEDDIPPVLLRLRPRMSSVARAAAYIEISDDDEPSVPDNVNLDDDDVQADESVRDMADWVDPADGADELNTLQVPMESIAGPKRARSNTQLSVDNASENDAPAPKRVKSEPANFAASPSGLYLFSVPGSPLREAGPSSWASRSSNRVLGQRKLAVASSSVKKGFARPAMPAYKPWF</sequence>
<keyword evidence="3" id="KW-1185">Reference proteome</keyword>
<organism evidence="2 3">
    <name type="scientific">Pleurotus ostreatus</name>
    <name type="common">Oyster mushroom</name>
    <name type="synonym">White-rot fungus</name>
    <dbReference type="NCBI Taxonomy" id="5322"/>
    <lineage>
        <taxon>Eukaryota</taxon>
        <taxon>Fungi</taxon>
        <taxon>Dikarya</taxon>
        <taxon>Basidiomycota</taxon>
        <taxon>Agaricomycotina</taxon>
        <taxon>Agaricomycetes</taxon>
        <taxon>Agaricomycetidae</taxon>
        <taxon>Agaricales</taxon>
        <taxon>Pleurotineae</taxon>
        <taxon>Pleurotaceae</taxon>
        <taxon>Pleurotus</taxon>
    </lineage>
</organism>
<protein>
    <submittedName>
        <fullName evidence="2">Uncharacterized protein</fullName>
    </submittedName>
</protein>
<gene>
    <name evidence="2" type="ORF">PC9H_010276</name>
</gene>
<dbReference type="GeneID" id="59380094"/>
<reference evidence="2" key="1">
    <citation type="submission" date="2019-07" db="EMBL/GenBank/DDBJ databases">
        <authorList>
            <person name="Palmer J.M."/>
        </authorList>
    </citation>
    <scope>NUCLEOTIDE SEQUENCE</scope>
    <source>
        <strain evidence="2">PC9</strain>
    </source>
</reference>
<feature type="region of interest" description="Disordered" evidence="1">
    <location>
        <begin position="95"/>
        <end position="147"/>
    </location>
</feature>
<evidence type="ECO:0000313" key="3">
    <source>
        <dbReference type="Proteomes" id="UP000623687"/>
    </source>
</evidence>
<accession>A0A8H6ZNA8</accession>
<dbReference type="AlphaFoldDB" id="A0A8H6ZNA8"/>
<feature type="compositionally biased region" description="Polar residues" evidence="1">
    <location>
        <begin position="121"/>
        <end position="132"/>
    </location>
</feature>
<feature type="region of interest" description="Disordered" evidence="1">
    <location>
        <begin position="19"/>
        <end position="40"/>
    </location>
</feature>
<dbReference type="VEuPathDB" id="FungiDB:PC9H_010276"/>
<evidence type="ECO:0000313" key="2">
    <source>
        <dbReference type="EMBL" id="KAF7424965.1"/>
    </source>
</evidence>
<dbReference type="EMBL" id="JACETU010000007">
    <property type="protein sequence ID" value="KAF7424965.1"/>
    <property type="molecule type" value="Genomic_DNA"/>
</dbReference>